<accession>A0ABN9DAX5</accession>
<name>A0ABN9DAX5_9NEOB</name>
<protein>
    <submittedName>
        <fullName evidence="1">Uncharacterized protein</fullName>
    </submittedName>
</protein>
<gene>
    <name evidence="1" type="ORF">SPARVUS_LOCUS6969935</name>
</gene>
<comment type="caution">
    <text evidence="1">The sequence shown here is derived from an EMBL/GenBank/DDBJ whole genome shotgun (WGS) entry which is preliminary data.</text>
</comment>
<organism evidence="1 2">
    <name type="scientific">Staurois parvus</name>
    <dbReference type="NCBI Taxonomy" id="386267"/>
    <lineage>
        <taxon>Eukaryota</taxon>
        <taxon>Metazoa</taxon>
        <taxon>Chordata</taxon>
        <taxon>Craniata</taxon>
        <taxon>Vertebrata</taxon>
        <taxon>Euteleostomi</taxon>
        <taxon>Amphibia</taxon>
        <taxon>Batrachia</taxon>
        <taxon>Anura</taxon>
        <taxon>Neobatrachia</taxon>
        <taxon>Ranoidea</taxon>
        <taxon>Ranidae</taxon>
        <taxon>Staurois</taxon>
    </lineage>
</organism>
<keyword evidence="2" id="KW-1185">Reference proteome</keyword>
<sequence>MVSPPLVVRESSYRYTHSSDNCQMWHSPLFLDIFSHFLLFLWDKKLGESFLIGIQL</sequence>
<reference evidence="1" key="1">
    <citation type="submission" date="2023-05" db="EMBL/GenBank/DDBJ databases">
        <authorList>
            <person name="Stuckert A."/>
        </authorList>
    </citation>
    <scope>NUCLEOTIDE SEQUENCE</scope>
</reference>
<evidence type="ECO:0000313" key="1">
    <source>
        <dbReference type="EMBL" id="CAI9569709.1"/>
    </source>
</evidence>
<dbReference type="Proteomes" id="UP001162483">
    <property type="component" value="Unassembled WGS sequence"/>
</dbReference>
<dbReference type="EMBL" id="CATNWA010014260">
    <property type="protein sequence ID" value="CAI9569709.1"/>
    <property type="molecule type" value="Genomic_DNA"/>
</dbReference>
<proteinExistence type="predicted"/>
<evidence type="ECO:0000313" key="2">
    <source>
        <dbReference type="Proteomes" id="UP001162483"/>
    </source>
</evidence>